<dbReference type="EMBL" id="CP031357">
    <property type="protein sequence ID" value="AXK42376.1"/>
    <property type="molecule type" value="Genomic_DNA"/>
</dbReference>
<dbReference type="Proteomes" id="UP000254508">
    <property type="component" value="Chromosome"/>
</dbReference>
<keyword evidence="2" id="KW-1185">Reference proteome</keyword>
<organism evidence="1 2">
    <name type="scientific">Erythrobacter aureus</name>
    <dbReference type="NCBI Taxonomy" id="2182384"/>
    <lineage>
        <taxon>Bacteria</taxon>
        <taxon>Pseudomonadati</taxon>
        <taxon>Pseudomonadota</taxon>
        <taxon>Alphaproteobacteria</taxon>
        <taxon>Sphingomonadales</taxon>
        <taxon>Erythrobacteraceae</taxon>
        <taxon>Erythrobacter/Porphyrobacter group</taxon>
        <taxon>Erythrobacter</taxon>
    </lineage>
</organism>
<accession>A0A345YEM4</accession>
<gene>
    <name evidence="1" type="ORF">DVR09_08540</name>
</gene>
<evidence type="ECO:0000313" key="2">
    <source>
        <dbReference type="Proteomes" id="UP000254508"/>
    </source>
</evidence>
<dbReference type="RefSeq" id="WP_115416557.1">
    <property type="nucleotide sequence ID" value="NZ_CP031357.1"/>
</dbReference>
<protein>
    <submittedName>
        <fullName evidence="1">Uncharacterized protein</fullName>
    </submittedName>
</protein>
<sequence>MGKISPFAQFVAGAANGRVTGQFEAIAPFLSASHHARMLGRVELEGVAGGGDQPVYWIRGEEPDSETQKTVREAYEFASKLLSARPTVLISISPQGTRSRPECVRLADDFGCALIPFNSLEPEVFVHEIAHLCCFSGHPILDEGIAFYAEHEFTRARQFVDAPPMNLTDACRNVRTHDDLAEFPHAFQVAFGRASSRIIGALVNAEIELDVLCGKMKFVEPGDQLLAKLETIIDRRQLDEAWGWSAQSKPDLMSSQEILAFVDGSLADEPLHRLSAFGQFLARTQMLFSDPEYDTGHVAFALQHSEWRRSGELSEPATEAHQAVIELYRMVDDAIGCLGDPGELWEQSYAHLSASLARYPDDPLLAAAALIYLAKTQMPEIPGAPSIEVLSAKWRNDEVFGRAFASLKERICE</sequence>
<reference evidence="2" key="1">
    <citation type="submission" date="2018-07" db="EMBL/GenBank/DDBJ databases">
        <title>Genome sequence of Erythrobacter strain YH-07, an antagonistic bacterium isolated from Yellow Sea.</title>
        <authorList>
            <person name="Tang T."/>
            <person name="Liu Q."/>
            <person name="Sun X."/>
        </authorList>
    </citation>
    <scope>NUCLEOTIDE SEQUENCE [LARGE SCALE GENOMIC DNA]</scope>
    <source>
        <strain evidence="2">YH-07</strain>
    </source>
</reference>
<dbReference type="AlphaFoldDB" id="A0A345YEM4"/>
<proteinExistence type="predicted"/>
<dbReference type="KEGG" id="err:DVR09_08540"/>
<evidence type="ECO:0000313" key="1">
    <source>
        <dbReference type="EMBL" id="AXK42376.1"/>
    </source>
</evidence>
<name>A0A345YEM4_9SPHN</name>